<evidence type="ECO:0008006" key="3">
    <source>
        <dbReference type="Google" id="ProtNLM"/>
    </source>
</evidence>
<dbReference type="RefSeq" id="WP_099642060.1">
    <property type="nucleotide sequence ID" value="NZ_JAQPZX010000013.1"/>
</dbReference>
<protein>
    <recommendedName>
        <fullName evidence="3">Globin</fullName>
    </recommendedName>
</protein>
<dbReference type="InterPro" id="IPR012292">
    <property type="entry name" value="Globin/Proto"/>
</dbReference>
<gene>
    <name evidence="1" type="ORF">CEX98_10670</name>
</gene>
<proteinExistence type="predicted"/>
<dbReference type="Gene3D" id="1.10.490.10">
    <property type="entry name" value="Globins"/>
    <property type="match status" value="1"/>
</dbReference>
<dbReference type="InterPro" id="IPR009050">
    <property type="entry name" value="Globin-like_sf"/>
</dbReference>
<dbReference type="EMBL" id="NKHF01000045">
    <property type="protein sequence ID" value="PCK31769.1"/>
    <property type="molecule type" value="Genomic_DNA"/>
</dbReference>
<dbReference type="GO" id="GO:0019825">
    <property type="term" value="F:oxygen binding"/>
    <property type="evidence" value="ECO:0007669"/>
    <property type="project" value="InterPro"/>
</dbReference>
<comment type="caution">
    <text evidence="1">The sequence shown here is derived from an EMBL/GenBank/DDBJ whole genome shotgun (WGS) entry which is preliminary data.</text>
</comment>
<evidence type="ECO:0000313" key="2">
    <source>
        <dbReference type="Proteomes" id="UP000228621"/>
    </source>
</evidence>
<dbReference type="OrthoDB" id="6291969at2"/>
<reference evidence="2" key="1">
    <citation type="journal article" date="2019" name="Genome Announc.">
        <title>Draft Genome Sequence of Pseudoalteromonas piscicida Strain 36Y ROTHPW, an Hypersaline Seawater Isolate from the South Coast of Sonora, Mexico.</title>
        <authorList>
            <person name="Sanchez-Diaz R."/>
            <person name="Molina-Garza Z.J."/>
            <person name="Cruz-Suarez L.E."/>
            <person name="Selvin J."/>
            <person name="Kiran G.S."/>
            <person name="Ibarra-Gamez J.C."/>
            <person name="Gomez-Gil B."/>
            <person name="Galaviz-Silva L."/>
        </authorList>
    </citation>
    <scope>NUCLEOTIDE SEQUENCE [LARGE SCALE GENOMIC DNA]</scope>
    <source>
        <strain evidence="2">36Y_RITHPW</strain>
    </source>
</reference>
<keyword evidence="2" id="KW-1185">Reference proteome</keyword>
<organism evidence="1 2">
    <name type="scientific">Pseudoalteromonas piscicida</name>
    <dbReference type="NCBI Taxonomy" id="43662"/>
    <lineage>
        <taxon>Bacteria</taxon>
        <taxon>Pseudomonadati</taxon>
        <taxon>Pseudomonadota</taxon>
        <taxon>Gammaproteobacteria</taxon>
        <taxon>Alteromonadales</taxon>
        <taxon>Pseudoalteromonadaceae</taxon>
        <taxon>Pseudoalteromonas</taxon>
    </lineage>
</organism>
<dbReference type="GO" id="GO:0020037">
    <property type="term" value="F:heme binding"/>
    <property type="evidence" value="ECO:0007669"/>
    <property type="project" value="InterPro"/>
</dbReference>
<evidence type="ECO:0000313" key="1">
    <source>
        <dbReference type="EMBL" id="PCK31769.1"/>
    </source>
</evidence>
<sequence>MSITPYQYQLLTQTLASIRPNFHGFCTSWYNQIQHYDLRMQIPTNVSQLIVWEHQIFDFVQNCVMRLPQQSTLLNFLRQQRSTLLFMGTSEKDISILLFTFVTTLKAHLGRHFTSAAKNAWNKALLLLENMLRFELFKKTNVVGLQEFKNAQQQAN</sequence>
<dbReference type="SUPFAM" id="SSF46458">
    <property type="entry name" value="Globin-like"/>
    <property type="match status" value="1"/>
</dbReference>
<accession>A0A2A5JR06</accession>
<name>A0A2A5JR06_PSEO7</name>
<dbReference type="AlphaFoldDB" id="A0A2A5JR06"/>
<dbReference type="Proteomes" id="UP000228621">
    <property type="component" value="Unassembled WGS sequence"/>
</dbReference>